<accession>A0AAW0AHF0</accession>
<evidence type="ECO:0000313" key="2">
    <source>
        <dbReference type="EMBL" id="KAK7008504.1"/>
    </source>
</evidence>
<feature type="region of interest" description="Disordered" evidence="1">
    <location>
        <begin position="327"/>
        <end position="354"/>
    </location>
</feature>
<reference evidence="2 3" key="1">
    <citation type="journal article" date="2024" name="J Genomics">
        <title>Draft genome sequencing and assembly of Favolaschia claudopus CIRM-BRFM 2984 isolated from oak limbs.</title>
        <authorList>
            <person name="Navarro D."/>
            <person name="Drula E."/>
            <person name="Chaduli D."/>
            <person name="Cazenave R."/>
            <person name="Ahrendt S."/>
            <person name="Wang J."/>
            <person name="Lipzen A."/>
            <person name="Daum C."/>
            <person name="Barry K."/>
            <person name="Grigoriev I.V."/>
            <person name="Favel A."/>
            <person name="Rosso M.N."/>
            <person name="Martin F."/>
        </authorList>
    </citation>
    <scope>NUCLEOTIDE SEQUENCE [LARGE SCALE GENOMIC DNA]</scope>
    <source>
        <strain evidence="2 3">CIRM-BRFM 2984</strain>
    </source>
</reference>
<feature type="region of interest" description="Disordered" evidence="1">
    <location>
        <begin position="171"/>
        <end position="190"/>
    </location>
</feature>
<protein>
    <submittedName>
        <fullName evidence="2">Uncharacterized protein</fullName>
    </submittedName>
</protein>
<dbReference type="AlphaFoldDB" id="A0AAW0AHF0"/>
<name>A0AAW0AHF0_9AGAR</name>
<gene>
    <name evidence="2" type="ORF">R3P38DRAFT_3210780</name>
</gene>
<dbReference type="Proteomes" id="UP001362999">
    <property type="component" value="Unassembled WGS sequence"/>
</dbReference>
<sequence>MPLTIPLRGSPVFLCAGPSVEAASVAHTGQVGTADEKLRATGHNSLHENAPLPRRSQRVDIKSTLSSSGSGREGGQEHRTSRRQVSAKITANGRGNATPHEIIRRGLAHPPLFIPRRSPSTFRLHSFMLLVSVSRRCLPTVTLILSIPWRHDFFLSRLHLICADTQSHTPLVTTRPHTRQSTATGAPQPSLSYLKHATKERLERHDMVDVIPPSCPISLSASTNSTPYALSAEGFHPSNAHTLPLSLRTAFIITTTADEDESAGVHPKGLHDLVYDTRDGTRTHPSTRPPYIRRLAPLPLHLAKGGVPCANAIPALRSTQDIRAHTPAATSPHIQPFDIPPPAHANPPQHHTARPQRISTAIFMIIPPALLFDESRPSLGVPELTFPTRAASDGGLSLSGEMEDGRREEGDR</sequence>
<dbReference type="EMBL" id="JAWWNJ010000067">
    <property type="protein sequence ID" value="KAK7008504.1"/>
    <property type="molecule type" value="Genomic_DNA"/>
</dbReference>
<proteinExistence type="predicted"/>
<evidence type="ECO:0000313" key="3">
    <source>
        <dbReference type="Proteomes" id="UP001362999"/>
    </source>
</evidence>
<comment type="caution">
    <text evidence="2">The sequence shown here is derived from an EMBL/GenBank/DDBJ whole genome shotgun (WGS) entry which is preliminary data.</text>
</comment>
<keyword evidence="3" id="KW-1185">Reference proteome</keyword>
<evidence type="ECO:0000256" key="1">
    <source>
        <dbReference type="SAM" id="MobiDB-lite"/>
    </source>
</evidence>
<feature type="region of interest" description="Disordered" evidence="1">
    <location>
        <begin position="383"/>
        <end position="412"/>
    </location>
</feature>
<feature type="region of interest" description="Disordered" evidence="1">
    <location>
        <begin position="43"/>
        <end position="88"/>
    </location>
</feature>
<organism evidence="2 3">
    <name type="scientific">Favolaschia claudopus</name>
    <dbReference type="NCBI Taxonomy" id="2862362"/>
    <lineage>
        <taxon>Eukaryota</taxon>
        <taxon>Fungi</taxon>
        <taxon>Dikarya</taxon>
        <taxon>Basidiomycota</taxon>
        <taxon>Agaricomycotina</taxon>
        <taxon>Agaricomycetes</taxon>
        <taxon>Agaricomycetidae</taxon>
        <taxon>Agaricales</taxon>
        <taxon>Marasmiineae</taxon>
        <taxon>Mycenaceae</taxon>
        <taxon>Favolaschia</taxon>
    </lineage>
</organism>
<feature type="compositionally biased region" description="Polar residues" evidence="1">
    <location>
        <begin position="179"/>
        <end position="190"/>
    </location>
</feature>
<feature type="compositionally biased region" description="Basic and acidic residues" evidence="1">
    <location>
        <begin position="403"/>
        <end position="412"/>
    </location>
</feature>